<name>A0A6P8ZEM3_DROAB</name>
<dbReference type="AlphaFoldDB" id="A0A6P8ZEM3"/>
<protein>
    <submittedName>
        <fullName evidence="4">Uncharacterized protein LOC117576177</fullName>
    </submittedName>
</protein>
<organism evidence="3 4">
    <name type="scientific">Drosophila albomicans</name>
    <name type="common">Fruit fly</name>
    <dbReference type="NCBI Taxonomy" id="7291"/>
    <lineage>
        <taxon>Eukaryota</taxon>
        <taxon>Metazoa</taxon>
        <taxon>Ecdysozoa</taxon>
        <taxon>Arthropoda</taxon>
        <taxon>Hexapoda</taxon>
        <taxon>Insecta</taxon>
        <taxon>Pterygota</taxon>
        <taxon>Neoptera</taxon>
        <taxon>Endopterygota</taxon>
        <taxon>Diptera</taxon>
        <taxon>Brachycera</taxon>
        <taxon>Muscomorpha</taxon>
        <taxon>Ephydroidea</taxon>
        <taxon>Drosophilidae</taxon>
        <taxon>Drosophila</taxon>
    </lineage>
</organism>
<comment type="similarity">
    <text evidence="1">Belongs to the arrestin family.</text>
</comment>
<proteinExistence type="inferred from homology"/>
<dbReference type="OrthoDB" id="2333384at2759"/>
<dbReference type="InterPro" id="IPR050357">
    <property type="entry name" value="Arrestin_domain-protein"/>
</dbReference>
<dbReference type="InterPro" id="IPR014752">
    <property type="entry name" value="Arrestin-like_C"/>
</dbReference>
<gene>
    <name evidence="4" type="primary">LOC117576177</name>
</gene>
<dbReference type="RefSeq" id="XP_034116652.2">
    <property type="nucleotide sequence ID" value="XM_034260761.2"/>
</dbReference>
<dbReference type="Gene3D" id="2.60.40.640">
    <property type="match status" value="2"/>
</dbReference>
<dbReference type="PANTHER" id="PTHR11188:SF167">
    <property type="entry name" value="ARRESTIN C-TERMINAL-LIKE DOMAIN-CONTAINING PROTEIN-RELATED"/>
    <property type="match status" value="1"/>
</dbReference>
<dbReference type="Proteomes" id="UP000515160">
    <property type="component" value="Chromosome 2R"/>
</dbReference>
<evidence type="ECO:0000313" key="4">
    <source>
        <dbReference type="RefSeq" id="XP_034116652.2"/>
    </source>
</evidence>
<reference evidence="4" key="1">
    <citation type="submission" date="2025-08" db="UniProtKB">
        <authorList>
            <consortium name="RefSeq"/>
        </authorList>
    </citation>
    <scope>IDENTIFICATION</scope>
    <source>
        <strain evidence="4">15112-1751.03</strain>
        <tissue evidence="4">Whole Adult</tissue>
    </source>
</reference>
<dbReference type="PANTHER" id="PTHR11188">
    <property type="entry name" value="ARRESTIN DOMAIN CONTAINING PROTEIN"/>
    <property type="match status" value="1"/>
</dbReference>
<evidence type="ECO:0000313" key="3">
    <source>
        <dbReference type="Proteomes" id="UP000515160"/>
    </source>
</evidence>
<dbReference type="SUPFAM" id="SSF81296">
    <property type="entry name" value="E set domains"/>
    <property type="match status" value="1"/>
</dbReference>
<dbReference type="GO" id="GO:0005737">
    <property type="term" value="C:cytoplasm"/>
    <property type="evidence" value="ECO:0007669"/>
    <property type="project" value="TreeGrafter"/>
</dbReference>
<evidence type="ECO:0000259" key="2">
    <source>
        <dbReference type="Pfam" id="PF00339"/>
    </source>
</evidence>
<accession>A0A6P8ZEM3</accession>
<dbReference type="Pfam" id="PF00339">
    <property type="entry name" value="Arrestin_N"/>
    <property type="match status" value="1"/>
</dbReference>
<evidence type="ECO:0000256" key="1">
    <source>
        <dbReference type="ARBA" id="ARBA00005298"/>
    </source>
</evidence>
<feature type="domain" description="Arrestin-like N-terminal" evidence="2">
    <location>
        <begin position="5"/>
        <end position="150"/>
    </location>
</feature>
<dbReference type="GeneID" id="117576177"/>
<keyword evidence="3" id="KW-1185">Reference proteome</keyword>
<sequence>MPVKCHFNLSRSSAVYYAGEQISGTLMLTIIKKPLNVEGVHITLMGVSTTSWQEADKCLPQIEHNDSTGPTEPPQVYFGATKTHIEQTQQLADSLILPPGSLQLGSFTFQLPNEVPGSCRLPHGSINYSLQLTLERRSKQAKRFQHRLVVRNRIEFLEPRPATTESSTLCLSLPRSVFVPGQRVAYQLETSKSSSQLVTRLCQCIRYESHQPVAKFKKVVRILDESSCLEDALHLPLTAPIMSQRSGDLIEITYYLETLGSCSEPLRLPVFVGSVAPPVDTHISLSSLGFVNFALSENEVLLSSINQLLPHSYSRELVPSSSGKYNEQLKLLRRQKKQSYVRIALRYFYKRLLPAN</sequence>
<dbReference type="InterPro" id="IPR014756">
    <property type="entry name" value="Ig_E-set"/>
</dbReference>
<dbReference type="GO" id="GO:0015031">
    <property type="term" value="P:protein transport"/>
    <property type="evidence" value="ECO:0007669"/>
    <property type="project" value="TreeGrafter"/>
</dbReference>
<dbReference type="InterPro" id="IPR011021">
    <property type="entry name" value="Arrestin-like_N"/>
</dbReference>